<dbReference type="RefSeq" id="WP_224325118.1">
    <property type="nucleotide sequence ID" value="NZ_JACGBB010000002.1"/>
</dbReference>
<comment type="function">
    <text evidence="1">Involved in DNA recombination.</text>
</comment>
<keyword evidence="4" id="KW-0233">DNA recombination</keyword>
<evidence type="ECO:0000256" key="1">
    <source>
        <dbReference type="ARBA" id="ARBA00003416"/>
    </source>
</evidence>
<keyword evidence="7" id="KW-1185">Reference proteome</keyword>
<dbReference type="Pfam" id="PF02646">
    <property type="entry name" value="RmuC"/>
    <property type="match status" value="1"/>
</dbReference>
<evidence type="ECO:0000256" key="5">
    <source>
        <dbReference type="SAM" id="Coils"/>
    </source>
</evidence>
<gene>
    <name evidence="6" type="primary">rmuC</name>
    <name evidence="6" type="ORF">AVCANL283_01190</name>
</gene>
<comment type="similarity">
    <text evidence="2">Belongs to the RmuC family.</text>
</comment>
<name>A0ABS7WPN9_9BACT</name>
<proteinExistence type="inferred from homology"/>
<dbReference type="Proteomes" id="UP000786183">
    <property type="component" value="Unassembled WGS sequence"/>
</dbReference>
<feature type="coiled-coil region" evidence="5">
    <location>
        <begin position="31"/>
        <end position="93"/>
    </location>
</feature>
<dbReference type="PANTHER" id="PTHR30563">
    <property type="entry name" value="DNA RECOMBINATION PROTEIN RMUC"/>
    <property type="match status" value="1"/>
</dbReference>
<evidence type="ECO:0000256" key="3">
    <source>
        <dbReference type="ARBA" id="ARBA00023054"/>
    </source>
</evidence>
<reference evidence="6 7" key="1">
    <citation type="submission" date="2020-07" db="EMBL/GenBank/DDBJ databases">
        <title>Transfer of Campylobacter canadensis to the novel genus Avispirillum gen. nov., that also includes two novel species recovered from migratory waterfowl: Avispirillum anseris sp. nov. and Avispirillum brantae sp. nov.</title>
        <authorList>
            <person name="Miller W.G."/>
            <person name="Chapman M.H."/>
            <person name="Yee E."/>
            <person name="Inglis G.D."/>
        </authorList>
    </citation>
    <scope>NUCLEOTIDE SEQUENCE [LARGE SCALE GENOMIC DNA]</scope>
    <source>
        <strain evidence="6 7">L283</strain>
    </source>
</reference>
<dbReference type="PANTHER" id="PTHR30563:SF0">
    <property type="entry name" value="DNA RECOMBINATION PROTEIN RMUC"/>
    <property type="match status" value="1"/>
</dbReference>
<evidence type="ECO:0000256" key="4">
    <source>
        <dbReference type="ARBA" id="ARBA00023172"/>
    </source>
</evidence>
<sequence>MIEIILASGLLFLLLAVSIVFVKFLKINTQNSILNAKNEELSLKIQENNEKLSTYEQIKEENANLKAYLQSTKENLLKNQQDYENNLNKLEKNYKELAYFLEEKLKQDYEKNSQLIYETNTKILLEKSNQKLNDIFEPIAKKLNDYEVNLKLQNQNIENNLKTMFDASMNLGKKADEFAAILKGDKKIRGNFAEEALRQVLLASGLIENEQFFLQEHFIDDENKRKIPDAIVYFEPEKCVVIDSKFSLAFSEDENNFKEELVKNLLARIDELAKKDYAKTIKGANEYMLLFVPYNSLLEQACTYDKSLFLKAQKKKIFLVSPSTLFIGLKMIYLGWNNYKSNKNLEEIMKELSSFYDKFADFLSDYQRLKMQIDKGLSSIDVKLYGRGNLFSKLEKIQSLGIQNTKTLLENKSINITHYE</sequence>
<keyword evidence="3 5" id="KW-0175">Coiled coil</keyword>
<protein>
    <submittedName>
        <fullName evidence="6">DNA recombination protein RmuC</fullName>
    </submittedName>
</protein>
<evidence type="ECO:0000256" key="2">
    <source>
        <dbReference type="ARBA" id="ARBA00009840"/>
    </source>
</evidence>
<dbReference type="EMBL" id="JACGBB010000002">
    <property type="protein sequence ID" value="MBZ7986730.1"/>
    <property type="molecule type" value="Genomic_DNA"/>
</dbReference>
<dbReference type="InterPro" id="IPR003798">
    <property type="entry name" value="DNA_recombination_RmuC"/>
</dbReference>
<comment type="caution">
    <text evidence="6">The sequence shown here is derived from an EMBL/GenBank/DDBJ whole genome shotgun (WGS) entry which is preliminary data.</text>
</comment>
<organism evidence="6 7">
    <name type="scientific">Campylobacter canadensis</name>
    <dbReference type="NCBI Taxonomy" id="449520"/>
    <lineage>
        <taxon>Bacteria</taxon>
        <taxon>Pseudomonadati</taxon>
        <taxon>Campylobacterota</taxon>
        <taxon>Epsilonproteobacteria</taxon>
        <taxon>Campylobacterales</taxon>
        <taxon>Campylobacteraceae</taxon>
        <taxon>Campylobacter</taxon>
    </lineage>
</organism>
<evidence type="ECO:0000313" key="6">
    <source>
        <dbReference type="EMBL" id="MBZ7986730.1"/>
    </source>
</evidence>
<evidence type="ECO:0000313" key="7">
    <source>
        <dbReference type="Proteomes" id="UP000786183"/>
    </source>
</evidence>
<accession>A0ABS7WPN9</accession>